<dbReference type="OrthoDB" id="6560677at2"/>
<evidence type="ECO:0000313" key="5">
    <source>
        <dbReference type="Proteomes" id="UP000239406"/>
    </source>
</evidence>
<dbReference type="RefSeq" id="WP_104357443.1">
    <property type="nucleotide sequence ID" value="NZ_CALFFA010000035.1"/>
</dbReference>
<evidence type="ECO:0000313" key="6">
    <source>
        <dbReference type="Proteomes" id="UP000294772"/>
    </source>
</evidence>
<dbReference type="EMBL" id="PSNY01000008">
    <property type="protein sequence ID" value="PPE70079.1"/>
    <property type="molecule type" value="Genomic_DNA"/>
</dbReference>
<feature type="domain" description="HupH hydrogenase expression protein C-terminal" evidence="2">
    <location>
        <begin position="57"/>
        <end position="152"/>
    </location>
</feature>
<evidence type="ECO:0000313" key="4">
    <source>
        <dbReference type="EMBL" id="TCP05806.1"/>
    </source>
</evidence>
<evidence type="ECO:0000256" key="1">
    <source>
        <dbReference type="ARBA" id="ARBA00010832"/>
    </source>
</evidence>
<protein>
    <submittedName>
        <fullName evidence="3">Hydrogenase expression/formation protein</fullName>
    </submittedName>
    <submittedName>
        <fullName evidence="4">Hydrogenase-1 operon protein HyaF</fullName>
    </submittedName>
</protein>
<reference evidence="4 6" key="2">
    <citation type="submission" date="2019-03" db="EMBL/GenBank/DDBJ databases">
        <title>Genomic Encyclopedia of Type Strains, Phase IV (KMG-IV): sequencing the most valuable type-strain genomes for metagenomic binning, comparative biology and taxonomic classification.</title>
        <authorList>
            <person name="Goeker M."/>
        </authorList>
    </citation>
    <scope>NUCLEOTIDE SEQUENCE [LARGE SCALE GENOMIC DNA]</scope>
    <source>
        <strain evidence="4 6">DSM 15264</strain>
    </source>
</reference>
<dbReference type="Proteomes" id="UP000294772">
    <property type="component" value="Unassembled WGS sequence"/>
</dbReference>
<evidence type="ECO:0000259" key="2">
    <source>
        <dbReference type="Pfam" id="PF04809"/>
    </source>
</evidence>
<dbReference type="InterPro" id="IPR038527">
    <property type="entry name" value="HupH_C_sf"/>
</dbReference>
<gene>
    <name evidence="3" type="ORF">C1702_09515</name>
    <name evidence="4" type="ORF">EV676_10839</name>
</gene>
<sequence>MDFNDPRYKPFPLPVRAIGPGSQVEEEALQYLEMPKGMSTYRPPVLPEREEVAGLSAAHEALHAVQRALHQVLEGGTPAPVSLDHLGPADRQLLNQVLGEGEVSARIDTGDGREVRIQESVFTGVWRIAVFRDGEPVEDRIEVAAVPSLVGEQARLDATDVRALALPEALPPGVMNAPSILTELSDQVARWTPQRPTHVVNLTLLPLSPEDLAFLGERLGQGRVVVLSRGYGNCRVTSTRVPHCWRVVYYNSQDAVILDTIEVTAMPDAVRAAPEDLQDSAERLDEVLAWLTGAP</sequence>
<dbReference type="AlphaFoldDB" id="A0A2S5T571"/>
<dbReference type="Gene3D" id="3.30.1370.140">
    <property type="entry name" value="HupH hydrogenase expression protein, C-terminal domain"/>
    <property type="match status" value="2"/>
</dbReference>
<accession>A0A2S5T571</accession>
<evidence type="ECO:0000313" key="3">
    <source>
        <dbReference type="EMBL" id="PPE70079.1"/>
    </source>
</evidence>
<proteinExistence type="inferred from homology"/>
<reference evidence="3 5" key="1">
    <citation type="submission" date="2018-02" db="EMBL/GenBank/DDBJ databases">
        <title>Reclassifiation of [Polyangium] brachysporum DSM 7029 as Guopingzhaonella breviflexa gen. nov., sp. nov., a member of the family Comamonadaceae.</title>
        <authorList>
            <person name="Tang B."/>
        </authorList>
    </citation>
    <scope>NUCLEOTIDE SEQUENCE [LARGE SCALE GENOMIC DNA]</scope>
    <source>
        <strain evidence="3 5">DSM 15344</strain>
    </source>
</reference>
<dbReference type="Proteomes" id="UP000239406">
    <property type="component" value="Unassembled WGS sequence"/>
</dbReference>
<dbReference type="EMBL" id="SLXF01000008">
    <property type="protein sequence ID" value="TCP05806.1"/>
    <property type="molecule type" value="Genomic_DNA"/>
</dbReference>
<dbReference type="Pfam" id="PF04809">
    <property type="entry name" value="HupH_C"/>
    <property type="match status" value="2"/>
</dbReference>
<dbReference type="InterPro" id="IPR006894">
    <property type="entry name" value="HupH_Hydgase_express_prot_C"/>
</dbReference>
<organism evidence="3 5">
    <name type="scientific">Caldimonas thermodepolymerans</name>
    <dbReference type="NCBI Taxonomy" id="215580"/>
    <lineage>
        <taxon>Bacteria</taxon>
        <taxon>Pseudomonadati</taxon>
        <taxon>Pseudomonadota</taxon>
        <taxon>Betaproteobacteria</taxon>
        <taxon>Burkholderiales</taxon>
        <taxon>Sphaerotilaceae</taxon>
        <taxon>Caldimonas</taxon>
    </lineage>
</organism>
<comment type="caution">
    <text evidence="3">The sequence shown here is derived from an EMBL/GenBank/DDBJ whole genome shotgun (WGS) entry which is preliminary data.</text>
</comment>
<keyword evidence="5" id="KW-1185">Reference proteome</keyword>
<comment type="similarity">
    <text evidence="1">Belongs to the HupH/HyaF family.</text>
</comment>
<feature type="domain" description="HupH hydrogenase expression protein C-terminal" evidence="2">
    <location>
        <begin position="174"/>
        <end position="291"/>
    </location>
</feature>
<name>A0A2S5T571_9BURK</name>